<proteinExistence type="predicted"/>
<accession>A0ABW6N459</accession>
<evidence type="ECO:0000313" key="1">
    <source>
        <dbReference type="EMBL" id="MFF0008071.1"/>
    </source>
</evidence>
<name>A0ABW6N459_9ACTN</name>
<keyword evidence="2" id="KW-1185">Reference proteome</keyword>
<evidence type="ECO:0000313" key="2">
    <source>
        <dbReference type="Proteomes" id="UP001601422"/>
    </source>
</evidence>
<dbReference type="Pfam" id="PF13459">
    <property type="entry name" value="Fer4_15"/>
    <property type="match status" value="1"/>
</dbReference>
<protein>
    <submittedName>
        <fullName evidence="1">Ferredoxin</fullName>
    </submittedName>
</protein>
<dbReference type="EMBL" id="JBIAJP010000011">
    <property type="protein sequence ID" value="MFF0008071.1"/>
    <property type="molecule type" value="Genomic_DNA"/>
</dbReference>
<dbReference type="RefSeq" id="WP_361945163.1">
    <property type="nucleotide sequence ID" value="NZ_JBEXVS010000002.1"/>
</dbReference>
<sequence>MDEPREAGEVLTVVRIDGRRCEMHEQCEGLSSAIFRTPEQRIAVRAGAADGFGDVRYVERLIRSCPMGALELDRTTVEPSPPVPREKSS</sequence>
<reference evidence="1 2" key="1">
    <citation type="submission" date="2024-10" db="EMBL/GenBank/DDBJ databases">
        <title>The Natural Products Discovery Center: Release of the First 8490 Sequenced Strains for Exploring Actinobacteria Biosynthetic Diversity.</title>
        <authorList>
            <person name="Kalkreuter E."/>
            <person name="Kautsar S.A."/>
            <person name="Yang D."/>
            <person name="Bader C.D."/>
            <person name="Teijaro C.N."/>
            <person name="Fluegel L."/>
            <person name="Davis C.M."/>
            <person name="Simpson J.R."/>
            <person name="Lauterbach L."/>
            <person name="Steele A.D."/>
            <person name="Gui C."/>
            <person name="Meng S."/>
            <person name="Li G."/>
            <person name="Viehrig K."/>
            <person name="Ye F."/>
            <person name="Su P."/>
            <person name="Kiefer A.F."/>
            <person name="Nichols A."/>
            <person name="Cepeda A.J."/>
            <person name="Yan W."/>
            <person name="Fan B."/>
            <person name="Jiang Y."/>
            <person name="Adhikari A."/>
            <person name="Zheng C.-J."/>
            <person name="Schuster L."/>
            <person name="Cowan T.M."/>
            <person name="Smanski M.J."/>
            <person name="Chevrette M.G."/>
            <person name="De Carvalho L.P.S."/>
            <person name="Shen B."/>
        </authorList>
    </citation>
    <scope>NUCLEOTIDE SEQUENCE [LARGE SCALE GENOMIC DNA]</scope>
    <source>
        <strain evidence="1 2">NPDC005497</strain>
    </source>
</reference>
<comment type="caution">
    <text evidence="1">The sequence shown here is derived from an EMBL/GenBank/DDBJ whole genome shotgun (WGS) entry which is preliminary data.</text>
</comment>
<dbReference type="Proteomes" id="UP001601422">
    <property type="component" value="Unassembled WGS sequence"/>
</dbReference>
<gene>
    <name evidence="1" type="ORF">ACFYQT_32180</name>
</gene>
<organism evidence="1 2">
    <name type="scientific">Streptomyces tibetensis</name>
    <dbReference type="NCBI Taxonomy" id="2382123"/>
    <lineage>
        <taxon>Bacteria</taxon>
        <taxon>Bacillati</taxon>
        <taxon>Actinomycetota</taxon>
        <taxon>Actinomycetes</taxon>
        <taxon>Kitasatosporales</taxon>
        <taxon>Streptomycetaceae</taxon>
        <taxon>Streptomyces</taxon>
    </lineage>
</organism>